<gene>
    <name evidence="2" type="ORF">Fmac_007225</name>
</gene>
<dbReference type="EMBL" id="JBGMDY010000002">
    <property type="protein sequence ID" value="KAL2345940.1"/>
    <property type="molecule type" value="Genomic_DNA"/>
</dbReference>
<dbReference type="AlphaFoldDB" id="A0ABD1NCV1"/>
<keyword evidence="3" id="KW-1185">Reference proteome</keyword>
<evidence type="ECO:0000313" key="2">
    <source>
        <dbReference type="EMBL" id="KAL2345940.1"/>
    </source>
</evidence>
<proteinExistence type="predicted"/>
<accession>A0ABD1NCV1</accession>
<evidence type="ECO:0000256" key="1">
    <source>
        <dbReference type="SAM" id="MobiDB-lite"/>
    </source>
</evidence>
<reference evidence="2 3" key="1">
    <citation type="submission" date="2024-08" db="EMBL/GenBank/DDBJ databases">
        <title>Insights into the chromosomal genome structure of Flemingia macrophylla.</title>
        <authorList>
            <person name="Ding Y."/>
            <person name="Zhao Y."/>
            <person name="Bi W."/>
            <person name="Wu M."/>
            <person name="Zhao G."/>
            <person name="Gong Y."/>
            <person name="Li W."/>
            <person name="Zhang P."/>
        </authorList>
    </citation>
    <scope>NUCLEOTIDE SEQUENCE [LARGE SCALE GENOMIC DNA]</scope>
    <source>
        <strain evidence="2">DYQJB</strain>
        <tissue evidence="2">Leaf</tissue>
    </source>
</reference>
<organism evidence="2 3">
    <name type="scientific">Flemingia macrophylla</name>
    <dbReference type="NCBI Taxonomy" id="520843"/>
    <lineage>
        <taxon>Eukaryota</taxon>
        <taxon>Viridiplantae</taxon>
        <taxon>Streptophyta</taxon>
        <taxon>Embryophyta</taxon>
        <taxon>Tracheophyta</taxon>
        <taxon>Spermatophyta</taxon>
        <taxon>Magnoliopsida</taxon>
        <taxon>eudicotyledons</taxon>
        <taxon>Gunneridae</taxon>
        <taxon>Pentapetalae</taxon>
        <taxon>rosids</taxon>
        <taxon>fabids</taxon>
        <taxon>Fabales</taxon>
        <taxon>Fabaceae</taxon>
        <taxon>Papilionoideae</taxon>
        <taxon>50 kb inversion clade</taxon>
        <taxon>NPAAA clade</taxon>
        <taxon>indigoferoid/millettioid clade</taxon>
        <taxon>Phaseoleae</taxon>
        <taxon>Flemingia</taxon>
    </lineage>
</organism>
<evidence type="ECO:0000313" key="3">
    <source>
        <dbReference type="Proteomes" id="UP001603857"/>
    </source>
</evidence>
<feature type="compositionally biased region" description="Low complexity" evidence="1">
    <location>
        <begin position="58"/>
        <end position="69"/>
    </location>
</feature>
<sequence>MMKYLDENKNLMKAILANITLGNLAKCAKMQQHLQAIAMGQQHGISPPYTSLQFGNPQQQLHQQTIQGQITRSPTWIGNDDPHPMHREVDLGGGSNSGSPSIVGLKDACGESMQGGASESG</sequence>
<name>A0ABD1NCV1_9FABA</name>
<feature type="region of interest" description="Disordered" evidence="1">
    <location>
        <begin position="48"/>
        <end position="121"/>
    </location>
</feature>
<feature type="compositionally biased region" description="Polar residues" evidence="1">
    <location>
        <begin position="48"/>
        <end position="57"/>
    </location>
</feature>
<protein>
    <submittedName>
        <fullName evidence="2">Uncharacterized protein</fullName>
    </submittedName>
</protein>
<dbReference type="Proteomes" id="UP001603857">
    <property type="component" value="Unassembled WGS sequence"/>
</dbReference>
<feature type="compositionally biased region" description="Basic and acidic residues" evidence="1">
    <location>
        <begin position="80"/>
        <end position="90"/>
    </location>
</feature>
<comment type="caution">
    <text evidence="2">The sequence shown here is derived from an EMBL/GenBank/DDBJ whole genome shotgun (WGS) entry which is preliminary data.</text>
</comment>